<sequence length="864" mass="97684">MADHKLLEVVREDDGKEVRVVLVGKETQENTELKTALHNVDVEIVTSDTGLDFIHDAGEYETIFVVSSFEGDVYHRLHRAEARILGPSSVIKSAQNKEAFPFSQRPLYCSSMNGLIICFTGFKKRDQLCHLVDLVHHMAGSVRKDITTKVTHLVANCTGGEKYRFAVSVGTPIMSEDWVHRVWAERDNHDMKADSDKMMSYRVKPFYECCLSFVGFTSDEQKHMEELTIENGGTYCSVGSEESTHLVVDDHAVKELPPNINLPIHVVRGEWFWGCIQMEACADESIYTFQKATLPANFSSSSNLSGSKSRKRKRLKELVAEGEQESPYLAIKRRSSEVGGVSMSPNSFLDASHTPDKSDFITESHAHNDENRTVPPTNNKISPRLQVVMELLQTEKNYVAILNTILYTFKNQVEKPDQYNGPLLSQQHSKIIFGNIPPIYDIHCKIRDRVANLVENWTEECSVGDVIIENAEALTKAYPPFVNFFEKSKETINFCDKSIPRFHAFLKVCQTKPECGRQTLTELLIRPVQRLPSVVLLLNDILKRTNSSNPDHGKLEQAINHLKEVMTHINEDKRKTENQVVMFDIINDIDNCPATLLSSHRRFINKVDVIELSDTLSGRGDPLSLFLFTDSIEICKRRTKYMNSQKSPAALRTPQKAYKHLEMVPLSSIKRVLDVEEAEDCRFAFAFISRNNSEFKDKLYSFMLDSEEVCKSEMLTTLCKNLANTLCRPDYHTLMATVKGEELNINTKELNNKIKKAVKRVSRAFSFNKTPGRLKRAISGITHGISPFVRHTPGDLKGRRLASTFDLTDSSPMSASHFDDDGDSISLGAFSLQEEGSPISNFHTPAKKLTKYMTLGPSATKKYM</sequence>
<dbReference type="GO" id="GO:0000281">
    <property type="term" value="P:mitotic cytokinesis"/>
    <property type="evidence" value="ECO:0007669"/>
    <property type="project" value="TreeGrafter"/>
</dbReference>
<dbReference type="Pfam" id="PF00621">
    <property type="entry name" value="RhoGEF"/>
    <property type="match status" value="1"/>
</dbReference>
<dbReference type="Pfam" id="PF21243">
    <property type="entry name" value="ECT2_BRCT0"/>
    <property type="match status" value="1"/>
</dbReference>
<proteinExistence type="predicted"/>
<dbReference type="InterPro" id="IPR036420">
    <property type="entry name" value="BRCT_dom_sf"/>
</dbReference>
<dbReference type="SUPFAM" id="SSF52113">
    <property type="entry name" value="BRCT domain"/>
    <property type="match status" value="2"/>
</dbReference>
<accession>A0AAN8QAV5</accession>
<dbReference type="PROSITE" id="PS00741">
    <property type="entry name" value="DH_1"/>
    <property type="match status" value="1"/>
</dbReference>
<evidence type="ECO:0000313" key="5">
    <source>
        <dbReference type="Proteomes" id="UP001347796"/>
    </source>
</evidence>
<dbReference type="GO" id="GO:2000431">
    <property type="term" value="P:regulation of cytokinesis, actomyosin contractile ring assembly"/>
    <property type="evidence" value="ECO:0007669"/>
    <property type="project" value="InterPro"/>
</dbReference>
<feature type="compositionally biased region" description="Basic and acidic residues" evidence="1">
    <location>
        <begin position="353"/>
        <end position="372"/>
    </location>
</feature>
<dbReference type="SMART" id="SM00292">
    <property type="entry name" value="BRCT"/>
    <property type="match status" value="2"/>
</dbReference>
<dbReference type="SUPFAM" id="SSF48065">
    <property type="entry name" value="DBL homology domain (DH-domain)"/>
    <property type="match status" value="1"/>
</dbReference>
<dbReference type="CDD" id="cd17733">
    <property type="entry name" value="BRCT_Ect2_rpt1"/>
    <property type="match status" value="1"/>
</dbReference>
<dbReference type="GO" id="GO:0005096">
    <property type="term" value="F:GTPase activator activity"/>
    <property type="evidence" value="ECO:0007669"/>
    <property type="project" value="InterPro"/>
</dbReference>
<gene>
    <name evidence="4" type="ORF">SNE40_001172</name>
</gene>
<dbReference type="InterPro" id="IPR049395">
    <property type="entry name" value="ECT2_PH"/>
</dbReference>
<feature type="domain" description="DH" evidence="2">
    <location>
        <begin position="383"/>
        <end position="572"/>
    </location>
</feature>
<dbReference type="InterPro" id="IPR035899">
    <property type="entry name" value="DBL_dom_sf"/>
</dbReference>
<dbReference type="Gene3D" id="2.30.29.30">
    <property type="entry name" value="Pleckstrin-homology domain (PH domain)/Phosphotyrosine-binding domain (PTB)"/>
    <property type="match status" value="1"/>
</dbReference>
<feature type="domain" description="BRCT" evidence="3">
    <location>
        <begin position="201"/>
        <end position="289"/>
    </location>
</feature>
<dbReference type="GO" id="GO:0007399">
    <property type="term" value="P:nervous system development"/>
    <property type="evidence" value="ECO:0007669"/>
    <property type="project" value="TreeGrafter"/>
</dbReference>
<dbReference type="GO" id="GO:0005634">
    <property type="term" value="C:nucleus"/>
    <property type="evidence" value="ECO:0007669"/>
    <property type="project" value="InterPro"/>
</dbReference>
<dbReference type="GO" id="GO:0005085">
    <property type="term" value="F:guanyl-nucleotide exchange factor activity"/>
    <property type="evidence" value="ECO:0007669"/>
    <property type="project" value="InterPro"/>
</dbReference>
<reference evidence="4 5" key="1">
    <citation type="submission" date="2024-01" db="EMBL/GenBank/DDBJ databases">
        <title>The genome of the rayed Mediterranean limpet Patella caerulea (Linnaeus, 1758).</title>
        <authorList>
            <person name="Anh-Thu Weber A."/>
            <person name="Halstead-Nussloch G."/>
        </authorList>
    </citation>
    <scope>NUCLEOTIDE SEQUENCE [LARGE SCALE GENOMIC DNA]</scope>
    <source>
        <strain evidence="4">AATW-2023a</strain>
        <tissue evidence="4">Whole specimen</tissue>
    </source>
</reference>
<dbReference type="Proteomes" id="UP001347796">
    <property type="component" value="Unassembled WGS sequence"/>
</dbReference>
<organism evidence="4 5">
    <name type="scientific">Patella caerulea</name>
    <name type="common">Rayed Mediterranean limpet</name>
    <dbReference type="NCBI Taxonomy" id="87958"/>
    <lineage>
        <taxon>Eukaryota</taxon>
        <taxon>Metazoa</taxon>
        <taxon>Spiralia</taxon>
        <taxon>Lophotrochozoa</taxon>
        <taxon>Mollusca</taxon>
        <taxon>Gastropoda</taxon>
        <taxon>Patellogastropoda</taxon>
        <taxon>Patelloidea</taxon>
        <taxon>Patellidae</taxon>
        <taxon>Patella</taxon>
    </lineage>
</organism>
<dbReference type="CDD" id="cd00160">
    <property type="entry name" value="RhoGEF"/>
    <property type="match status" value="1"/>
</dbReference>
<dbReference type="Pfam" id="PF21242">
    <property type="entry name" value="ECT2_PH"/>
    <property type="match status" value="1"/>
</dbReference>
<keyword evidence="5" id="KW-1185">Reference proteome</keyword>
<dbReference type="PANTHER" id="PTHR16777">
    <property type="entry name" value="PROTEIN ECT2"/>
    <property type="match status" value="1"/>
</dbReference>
<evidence type="ECO:0000256" key="1">
    <source>
        <dbReference type="SAM" id="MobiDB-lite"/>
    </source>
</evidence>
<evidence type="ECO:0000313" key="4">
    <source>
        <dbReference type="EMBL" id="KAK6195820.1"/>
    </source>
</evidence>
<dbReference type="EMBL" id="JAZGQO010000001">
    <property type="protein sequence ID" value="KAK6195820.1"/>
    <property type="molecule type" value="Genomic_DNA"/>
</dbReference>
<dbReference type="InterPro" id="IPR049396">
    <property type="entry name" value="ECT2_BRCT0"/>
</dbReference>
<comment type="caution">
    <text evidence="4">The sequence shown here is derived from an EMBL/GenBank/DDBJ whole genome shotgun (WGS) entry which is preliminary data.</text>
</comment>
<dbReference type="InterPro" id="IPR026817">
    <property type="entry name" value="Ect2"/>
</dbReference>
<dbReference type="PROSITE" id="PS50010">
    <property type="entry name" value="DH_2"/>
    <property type="match status" value="1"/>
</dbReference>
<dbReference type="CDD" id="cd01229">
    <property type="entry name" value="PH_Ect2"/>
    <property type="match status" value="1"/>
</dbReference>
<dbReference type="Gene3D" id="3.40.50.10190">
    <property type="entry name" value="BRCT domain"/>
    <property type="match status" value="3"/>
</dbReference>
<feature type="region of interest" description="Disordered" evidence="1">
    <location>
        <begin position="298"/>
        <end position="319"/>
    </location>
</feature>
<evidence type="ECO:0000259" key="2">
    <source>
        <dbReference type="PROSITE" id="PS50010"/>
    </source>
</evidence>
<dbReference type="Gene3D" id="1.20.900.10">
    <property type="entry name" value="Dbl homology (DH) domain"/>
    <property type="match status" value="1"/>
</dbReference>
<feature type="domain" description="BRCT" evidence="3">
    <location>
        <begin position="112"/>
        <end position="179"/>
    </location>
</feature>
<dbReference type="PROSITE" id="PS50172">
    <property type="entry name" value="BRCT"/>
    <property type="match status" value="2"/>
</dbReference>
<evidence type="ECO:0000259" key="3">
    <source>
        <dbReference type="PROSITE" id="PS50172"/>
    </source>
</evidence>
<dbReference type="InterPro" id="IPR001331">
    <property type="entry name" value="GDS_CDC24_CS"/>
</dbReference>
<evidence type="ECO:0008006" key="6">
    <source>
        <dbReference type="Google" id="ProtNLM"/>
    </source>
</evidence>
<feature type="region of interest" description="Disordered" evidence="1">
    <location>
        <begin position="342"/>
        <end position="380"/>
    </location>
</feature>
<dbReference type="GO" id="GO:0005938">
    <property type="term" value="C:cell cortex"/>
    <property type="evidence" value="ECO:0007669"/>
    <property type="project" value="TreeGrafter"/>
</dbReference>
<dbReference type="Pfam" id="PF12738">
    <property type="entry name" value="PTCB-BRCT"/>
    <property type="match status" value="1"/>
</dbReference>
<dbReference type="SMART" id="SM00325">
    <property type="entry name" value="RhoGEF"/>
    <property type="match status" value="1"/>
</dbReference>
<name>A0AAN8QAV5_PATCE</name>
<protein>
    <recommendedName>
        <fullName evidence="6">Protein ECT2</fullName>
    </recommendedName>
</protein>
<dbReference type="InterPro" id="IPR011993">
    <property type="entry name" value="PH-like_dom_sf"/>
</dbReference>
<dbReference type="InterPro" id="IPR001357">
    <property type="entry name" value="BRCT_dom"/>
</dbReference>
<dbReference type="InterPro" id="IPR000219">
    <property type="entry name" value="DH_dom"/>
</dbReference>
<dbReference type="AlphaFoldDB" id="A0AAN8QAV5"/>
<dbReference type="PANTHER" id="PTHR16777:SF2">
    <property type="entry name" value="PROTEIN ECT2"/>
    <property type="match status" value="1"/>
</dbReference>
<dbReference type="SUPFAM" id="SSF50729">
    <property type="entry name" value="PH domain-like"/>
    <property type="match status" value="1"/>
</dbReference>
<dbReference type="Pfam" id="PF00533">
    <property type="entry name" value="BRCT"/>
    <property type="match status" value="1"/>
</dbReference>
<dbReference type="GO" id="GO:0035556">
    <property type="term" value="P:intracellular signal transduction"/>
    <property type="evidence" value="ECO:0007669"/>
    <property type="project" value="InterPro"/>
</dbReference>
<dbReference type="CDD" id="cd17732">
    <property type="entry name" value="BRCT_Ect2_rpt2"/>
    <property type="match status" value="1"/>
</dbReference>